<dbReference type="EMBL" id="JABSTQ010000081">
    <property type="protein sequence ID" value="KAG0445693.1"/>
    <property type="molecule type" value="Genomic_DNA"/>
</dbReference>
<gene>
    <name evidence="1" type="ORF">HPB47_018854</name>
</gene>
<keyword evidence="2" id="KW-1185">Reference proteome</keyword>
<name>A0AC60R3Y6_IXOPE</name>
<protein>
    <submittedName>
        <fullName evidence="1">Uncharacterized protein</fullName>
    </submittedName>
</protein>
<proteinExistence type="predicted"/>
<evidence type="ECO:0000313" key="2">
    <source>
        <dbReference type="Proteomes" id="UP000805193"/>
    </source>
</evidence>
<accession>A0AC60R3Y6</accession>
<reference evidence="1 2" key="1">
    <citation type="journal article" date="2020" name="Cell">
        <title>Large-Scale Comparative Analyses of Tick Genomes Elucidate Their Genetic Diversity and Vector Capacities.</title>
        <authorList>
            <consortium name="Tick Genome and Microbiome Consortium (TIGMIC)"/>
            <person name="Jia N."/>
            <person name="Wang J."/>
            <person name="Shi W."/>
            <person name="Du L."/>
            <person name="Sun Y."/>
            <person name="Zhan W."/>
            <person name="Jiang J.F."/>
            <person name="Wang Q."/>
            <person name="Zhang B."/>
            <person name="Ji P."/>
            <person name="Bell-Sakyi L."/>
            <person name="Cui X.M."/>
            <person name="Yuan T.T."/>
            <person name="Jiang B.G."/>
            <person name="Yang W.F."/>
            <person name="Lam T.T."/>
            <person name="Chang Q.C."/>
            <person name="Ding S.J."/>
            <person name="Wang X.J."/>
            <person name="Zhu J.G."/>
            <person name="Ruan X.D."/>
            <person name="Zhao L."/>
            <person name="Wei J.T."/>
            <person name="Ye R.Z."/>
            <person name="Que T.C."/>
            <person name="Du C.H."/>
            <person name="Zhou Y.H."/>
            <person name="Cheng J.X."/>
            <person name="Dai P.F."/>
            <person name="Guo W.B."/>
            <person name="Han X.H."/>
            <person name="Huang E.J."/>
            <person name="Li L.F."/>
            <person name="Wei W."/>
            <person name="Gao Y.C."/>
            <person name="Liu J.Z."/>
            <person name="Shao H.Z."/>
            <person name="Wang X."/>
            <person name="Wang C.C."/>
            <person name="Yang T.C."/>
            <person name="Huo Q.B."/>
            <person name="Li W."/>
            <person name="Chen H.Y."/>
            <person name="Chen S.E."/>
            <person name="Zhou L.G."/>
            <person name="Ni X.B."/>
            <person name="Tian J.H."/>
            <person name="Sheng Y."/>
            <person name="Liu T."/>
            <person name="Pan Y.S."/>
            <person name="Xia L.Y."/>
            <person name="Li J."/>
            <person name="Zhao F."/>
            <person name="Cao W.C."/>
        </authorList>
    </citation>
    <scope>NUCLEOTIDE SEQUENCE [LARGE SCALE GENOMIC DNA]</scope>
    <source>
        <strain evidence="1">Iper-2018</strain>
    </source>
</reference>
<sequence length="888" mass="96994">MRSRRNIGPACQLLDITWCGDVGYVINKSGGQHPTLSLFSLALALLASKNFSDTLTSATGALPGQAYTSFSVMNDDDEESDELLNREKGDPGGQKGPSFWKFAYYQSLFDVTTDDVLRRLTWSALPQLRGPTYLEKHIQPNPDLYGPVWVGLTLIVTTSVSSNVAGYLESAGQTKQFWHTDYTRVSFATTAILLYIFLAPVILWTLLKYRKVESRYSLLECLCLYGYSLSVYVPISILWAVHLTWLRWLLMIVGASLSGSVLVLTLWPSFKDESRKMAFIISAVVFALHALLALGFVKYFFQHETIHDAVEMISSTTALPSSAVPLTTASPKLELPLAARPDAMESLFGPDSGSEDLWLPPEAAEGNVEYKLKLVSPSQSRLEHLVTQMKWRLREGQGEAIYEIGVEDGGLLVGLSPQEMKASLGTLYRMADKLGATLTVLRERTVLVRKVPEDQQTIEIRVAVLGNVDVGKSTVLGVLTQGELDNGRGSARLNLFRHLHEIQTGHTSSISREILGFTSQGQPVTYGQCRTPEELCELSSKLITFIDLAGHHKYLRTTVFGLTGHSPHFVMLVVNASSGMTGTGRDHLLLALALQVPLAIVVNKVDTVGSATLAKTLAQLHTLLKGPACKKLPLEVLTEDDALTAATRLREESVVPVFLVSCVHGDGLRLLYTFLNVLPPGHGPKERDGLMRMTPEFQIDETFQVPDVGTVVGGLLTRGVLREDDRLLAGPANDGTFYPVRVLSVQRNRVPCRLVRAGESATLALAPSAGAVLRRGTVLCHADSRPVAARLFRARVRVLSHPGRLSVGFQAMVQVGNVQQTAVVVGVRGGSSATLGCTDRGVLLFKFVRQPECLRQGSRLLFHQGQAKGIGRVLQVYPLQVSTSSAPH</sequence>
<dbReference type="Proteomes" id="UP000805193">
    <property type="component" value="Unassembled WGS sequence"/>
</dbReference>
<evidence type="ECO:0000313" key="1">
    <source>
        <dbReference type="EMBL" id="KAG0445693.1"/>
    </source>
</evidence>
<comment type="caution">
    <text evidence="1">The sequence shown here is derived from an EMBL/GenBank/DDBJ whole genome shotgun (WGS) entry which is preliminary data.</text>
</comment>
<organism evidence="1 2">
    <name type="scientific">Ixodes persulcatus</name>
    <name type="common">Taiga tick</name>
    <dbReference type="NCBI Taxonomy" id="34615"/>
    <lineage>
        <taxon>Eukaryota</taxon>
        <taxon>Metazoa</taxon>
        <taxon>Ecdysozoa</taxon>
        <taxon>Arthropoda</taxon>
        <taxon>Chelicerata</taxon>
        <taxon>Arachnida</taxon>
        <taxon>Acari</taxon>
        <taxon>Parasitiformes</taxon>
        <taxon>Ixodida</taxon>
        <taxon>Ixodoidea</taxon>
        <taxon>Ixodidae</taxon>
        <taxon>Ixodinae</taxon>
        <taxon>Ixodes</taxon>
    </lineage>
</organism>